<dbReference type="Pfam" id="PF00172">
    <property type="entry name" value="Zn_clus"/>
    <property type="match status" value="1"/>
</dbReference>
<keyword evidence="2" id="KW-0479">Metal-binding</keyword>
<feature type="region of interest" description="Disordered" evidence="4">
    <location>
        <begin position="99"/>
        <end position="145"/>
    </location>
</feature>
<proteinExistence type="predicted"/>
<dbReference type="STRING" id="946122.A0A0C2SX43"/>
<feature type="compositionally biased region" description="Low complexity" evidence="4">
    <location>
        <begin position="99"/>
        <end position="112"/>
    </location>
</feature>
<evidence type="ECO:0000313" key="6">
    <source>
        <dbReference type="EMBL" id="KIL68025.1"/>
    </source>
</evidence>
<evidence type="ECO:0000256" key="4">
    <source>
        <dbReference type="SAM" id="MobiDB-lite"/>
    </source>
</evidence>
<dbReference type="CDD" id="cd12148">
    <property type="entry name" value="fungal_TF_MHR"/>
    <property type="match status" value="1"/>
</dbReference>
<evidence type="ECO:0000256" key="2">
    <source>
        <dbReference type="ARBA" id="ARBA00022723"/>
    </source>
</evidence>
<keyword evidence="3" id="KW-0539">Nucleus</keyword>
<dbReference type="InterPro" id="IPR036864">
    <property type="entry name" value="Zn2-C6_fun-type_DNA-bd_sf"/>
</dbReference>
<dbReference type="PANTHER" id="PTHR31001">
    <property type="entry name" value="UNCHARACTERIZED TRANSCRIPTIONAL REGULATORY PROTEIN"/>
    <property type="match status" value="1"/>
</dbReference>
<dbReference type="InParanoid" id="A0A0C2SX43"/>
<comment type="subcellular location">
    <subcellularLocation>
        <location evidence="1">Nucleus</location>
    </subcellularLocation>
</comment>
<dbReference type="PROSITE" id="PS00463">
    <property type="entry name" value="ZN2_CY6_FUNGAL_1"/>
    <property type="match status" value="1"/>
</dbReference>
<organism evidence="6 7">
    <name type="scientific">Amanita muscaria (strain Koide BX008)</name>
    <dbReference type="NCBI Taxonomy" id="946122"/>
    <lineage>
        <taxon>Eukaryota</taxon>
        <taxon>Fungi</taxon>
        <taxon>Dikarya</taxon>
        <taxon>Basidiomycota</taxon>
        <taxon>Agaricomycotina</taxon>
        <taxon>Agaricomycetes</taxon>
        <taxon>Agaricomycetidae</taxon>
        <taxon>Agaricales</taxon>
        <taxon>Pluteineae</taxon>
        <taxon>Amanitaceae</taxon>
        <taxon>Amanita</taxon>
    </lineage>
</organism>
<keyword evidence="7" id="KW-1185">Reference proteome</keyword>
<dbReference type="GO" id="GO:0008270">
    <property type="term" value="F:zinc ion binding"/>
    <property type="evidence" value="ECO:0007669"/>
    <property type="project" value="InterPro"/>
</dbReference>
<sequence>MVKASSSPSPNLSFKRRKQEDEASAVAAKRQRTRVSFSCGECHRRKQKCDRQIPCSHCVARKVPELCKAYTPGKADQDMNARITRLEHIIQVALPQYWSPSSSTSSTISARSAVDRKRSPSTGDDEETRSVTEEHDPIGGTFHSGKWYGNSASGSVAPSSVLEQVRHAFPSNGRDPHPTTCVRDPKNFDLAQATSQQSLDGSSTDDLQQPIIDDSRFLAEECGFSPHKIAELIQELPPLSTTDALVDFYFSTINWTRYPICETEFRSSYVSVCSRVFDGGRNANSSDLRFLPLLFVVLAISARLVPERMVGDARARRITSLHCYWSSRRALLVAAAIQPDSLDVVLTRLLSARFLTFDRRITECWSQLGAAVRTAQALGLHRDGSTMGMEPSMAEYRRRVWSYLYHADRSYALVLGRPNSIQDDYTSTRPPSNINDTAQALQSDDYPPLSSPTAMTFVILRHRLAEIMGRIAHHFQRVRERSHYSEVIALDEELLKFASSLPPHFSLNPDKALDETLKYIQVHRYLLLTEIMFVRMNLNRPYLLRRLNSDRYARSRQACFESAIKDFEIRQAFHEGMPKEARQSLSNAYRDFQTAIISGIYSILEPNGRYAEAMHAILDGFLKDHEDMRGMNETTRREVKIIEFFRMKASPIESMESHRTTSQSSEQQAQLLLGLQQSATSGQKRATLSTPPMTFSTASHIAQSPTFARLHHGAEHVNSPTTSGSPGTVDDDTVAQSLLDHWCNTVSNAPVDASTGAMSWGGPGGADFSGWVQPPNINGTDLRLIPGLDGSDWNYWEALVNQIQRP</sequence>
<dbReference type="CDD" id="cd00067">
    <property type="entry name" value="GAL4"/>
    <property type="match status" value="1"/>
</dbReference>
<dbReference type="Proteomes" id="UP000054549">
    <property type="component" value="Unassembled WGS sequence"/>
</dbReference>
<feature type="compositionally biased region" description="Basic and acidic residues" evidence="4">
    <location>
        <begin position="128"/>
        <end position="137"/>
    </location>
</feature>
<dbReference type="GO" id="GO:0000981">
    <property type="term" value="F:DNA-binding transcription factor activity, RNA polymerase II-specific"/>
    <property type="evidence" value="ECO:0007669"/>
    <property type="project" value="InterPro"/>
</dbReference>
<dbReference type="SUPFAM" id="SSF57701">
    <property type="entry name" value="Zn2/Cys6 DNA-binding domain"/>
    <property type="match status" value="1"/>
</dbReference>
<dbReference type="GO" id="GO:0003677">
    <property type="term" value="F:DNA binding"/>
    <property type="evidence" value="ECO:0007669"/>
    <property type="project" value="InterPro"/>
</dbReference>
<evidence type="ECO:0000256" key="3">
    <source>
        <dbReference type="ARBA" id="ARBA00023242"/>
    </source>
</evidence>
<dbReference type="Pfam" id="PF04082">
    <property type="entry name" value="Fungal_trans"/>
    <property type="match status" value="1"/>
</dbReference>
<dbReference type="AlphaFoldDB" id="A0A0C2SX43"/>
<feature type="domain" description="Zn(2)-C6 fungal-type" evidence="5">
    <location>
        <begin position="38"/>
        <end position="67"/>
    </location>
</feature>
<dbReference type="HOGENOM" id="CLU_007574_1_0_1"/>
<accession>A0A0C2SX43</accession>
<gene>
    <name evidence="6" type="ORF">M378DRAFT_72501</name>
</gene>
<dbReference type="InterPro" id="IPR001138">
    <property type="entry name" value="Zn2Cys6_DnaBD"/>
</dbReference>
<name>A0A0C2SX43_AMAMK</name>
<feature type="compositionally biased region" description="Polar residues" evidence="4">
    <location>
        <begin position="1"/>
        <end position="12"/>
    </location>
</feature>
<evidence type="ECO:0000259" key="5">
    <source>
        <dbReference type="PROSITE" id="PS50048"/>
    </source>
</evidence>
<dbReference type="PANTHER" id="PTHR31001:SF87">
    <property type="entry name" value="COL-21"/>
    <property type="match status" value="1"/>
</dbReference>
<dbReference type="OrthoDB" id="4934715at2759"/>
<evidence type="ECO:0000313" key="7">
    <source>
        <dbReference type="Proteomes" id="UP000054549"/>
    </source>
</evidence>
<evidence type="ECO:0000256" key="1">
    <source>
        <dbReference type="ARBA" id="ARBA00004123"/>
    </source>
</evidence>
<dbReference type="EMBL" id="KN818229">
    <property type="protein sequence ID" value="KIL68025.1"/>
    <property type="molecule type" value="Genomic_DNA"/>
</dbReference>
<dbReference type="SMART" id="SM00066">
    <property type="entry name" value="GAL4"/>
    <property type="match status" value="1"/>
</dbReference>
<dbReference type="GO" id="GO:0005634">
    <property type="term" value="C:nucleus"/>
    <property type="evidence" value="ECO:0007669"/>
    <property type="project" value="UniProtKB-SubCell"/>
</dbReference>
<dbReference type="SMART" id="SM00906">
    <property type="entry name" value="Fungal_trans"/>
    <property type="match status" value="1"/>
</dbReference>
<dbReference type="InterPro" id="IPR050613">
    <property type="entry name" value="Sec_Metabolite_Reg"/>
</dbReference>
<dbReference type="Gene3D" id="4.10.240.10">
    <property type="entry name" value="Zn(2)-C6 fungal-type DNA-binding domain"/>
    <property type="match status" value="1"/>
</dbReference>
<reference evidence="6 7" key="1">
    <citation type="submission" date="2014-04" db="EMBL/GenBank/DDBJ databases">
        <title>Evolutionary Origins and Diversification of the Mycorrhizal Mutualists.</title>
        <authorList>
            <consortium name="DOE Joint Genome Institute"/>
            <consortium name="Mycorrhizal Genomics Consortium"/>
            <person name="Kohler A."/>
            <person name="Kuo A."/>
            <person name="Nagy L.G."/>
            <person name="Floudas D."/>
            <person name="Copeland A."/>
            <person name="Barry K.W."/>
            <person name="Cichocki N."/>
            <person name="Veneault-Fourrey C."/>
            <person name="LaButti K."/>
            <person name="Lindquist E.A."/>
            <person name="Lipzen A."/>
            <person name="Lundell T."/>
            <person name="Morin E."/>
            <person name="Murat C."/>
            <person name="Riley R."/>
            <person name="Ohm R."/>
            <person name="Sun H."/>
            <person name="Tunlid A."/>
            <person name="Henrissat B."/>
            <person name="Grigoriev I.V."/>
            <person name="Hibbett D.S."/>
            <person name="Martin F."/>
        </authorList>
    </citation>
    <scope>NUCLEOTIDE SEQUENCE [LARGE SCALE GENOMIC DNA]</scope>
    <source>
        <strain evidence="6 7">Koide BX008</strain>
    </source>
</reference>
<dbReference type="PROSITE" id="PS50048">
    <property type="entry name" value="ZN2_CY6_FUNGAL_2"/>
    <property type="match status" value="1"/>
</dbReference>
<feature type="region of interest" description="Disordered" evidence="4">
    <location>
        <begin position="1"/>
        <end position="27"/>
    </location>
</feature>
<dbReference type="GO" id="GO:0006351">
    <property type="term" value="P:DNA-templated transcription"/>
    <property type="evidence" value="ECO:0007669"/>
    <property type="project" value="InterPro"/>
</dbReference>
<dbReference type="InterPro" id="IPR007219">
    <property type="entry name" value="XnlR_reg_dom"/>
</dbReference>
<protein>
    <recommendedName>
        <fullName evidence="5">Zn(2)-C6 fungal-type domain-containing protein</fullName>
    </recommendedName>
</protein>